<dbReference type="OrthoDB" id="9810387at2"/>
<dbReference type="EMBL" id="JFKB01000002">
    <property type="protein sequence ID" value="OSQ49676.1"/>
    <property type="molecule type" value="Genomic_DNA"/>
</dbReference>
<dbReference type="RefSeq" id="WP_085616491.1">
    <property type="nucleotide sequence ID" value="NZ_CAXBPE010000013.1"/>
</dbReference>
<evidence type="ECO:0008006" key="3">
    <source>
        <dbReference type="Google" id="ProtNLM"/>
    </source>
</evidence>
<evidence type="ECO:0000313" key="2">
    <source>
        <dbReference type="Proteomes" id="UP000193396"/>
    </source>
</evidence>
<protein>
    <recommendedName>
        <fullName evidence="3">Aldolase</fullName>
    </recommendedName>
</protein>
<dbReference type="AlphaFoldDB" id="A0A1Y2LFB4"/>
<sequence length="106" mass="11932">MANLTDRERGFEAKYSFDLERDFRIEAHLYKMLALWAGEKMGMSEAESRAYAAKVVGDVVTNPQENGVVAVLLAEFGRHKIDMTVSELTSKLEQLRPIARAELLGE</sequence>
<organism evidence="1 2">
    <name type="scientific">Thalassospira alkalitolerans</name>
    <dbReference type="NCBI Taxonomy" id="1293890"/>
    <lineage>
        <taxon>Bacteria</taxon>
        <taxon>Pseudomonadati</taxon>
        <taxon>Pseudomonadota</taxon>
        <taxon>Alphaproteobacteria</taxon>
        <taxon>Rhodospirillales</taxon>
        <taxon>Thalassospiraceae</taxon>
        <taxon>Thalassospira</taxon>
    </lineage>
</organism>
<accession>A0A1Y2LFB4</accession>
<name>A0A1Y2LFB4_9PROT</name>
<dbReference type="STRING" id="1293890.TALK_05000"/>
<gene>
    <name evidence="1" type="ORF">TALK_05000</name>
</gene>
<reference evidence="1 2" key="1">
    <citation type="submission" date="2014-03" db="EMBL/GenBank/DDBJ databases">
        <title>The draft genome sequence of Thalassospira alkalitolerans JCM 18968.</title>
        <authorList>
            <person name="Lai Q."/>
            <person name="Shao Z."/>
        </authorList>
    </citation>
    <scope>NUCLEOTIDE SEQUENCE [LARGE SCALE GENOMIC DNA]</scope>
    <source>
        <strain evidence="1 2">JCM 18968</strain>
    </source>
</reference>
<keyword evidence="2" id="KW-1185">Reference proteome</keyword>
<comment type="caution">
    <text evidence="1">The sequence shown here is derived from an EMBL/GenBank/DDBJ whole genome shotgun (WGS) entry which is preliminary data.</text>
</comment>
<dbReference type="Gene3D" id="1.10.790.20">
    <property type="entry name" value="Domain of unknown function DUF1476"/>
    <property type="match status" value="1"/>
</dbReference>
<proteinExistence type="predicted"/>
<dbReference type="Proteomes" id="UP000193396">
    <property type="component" value="Unassembled WGS sequence"/>
</dbReference>
<evidence type="ECO:0000313" key="1">
    <source>
        <dbReference type="EMBL" id="OSQ49676.1"/>
    </source>
</evidence>
<dbReference type="InterPro" id="IPR038293">
    <property type="entry name" value="ATPase_inh_sub_z_sf"/>
</dbReference>
<dbReference type="Pfam" id="PF07345">
    <property type="entry name" value="ATPaseInh_sub_z"/>
    <property type="match status" value="1"/>
</dbReference>
<dbReference type="InterPro" id="IPR009945">
    <property type="entry name" value="ATPase_inh_sub_z"/>
</dbReference>